<evidence type="ECO:0000313" key="3">
    <source>
        <dbReference type="Proteomes" id="UP000596276"/>
    </source>
</evidence>
<feature type="transmembrane region" description="Helical" evidence="1">
    <location>
        <begin position="221"/>
        <end position="242"/>
    </location>
</feature>
<sequence>MVYRLGKMYRPTTKNEYWFCGILLVQTLLITTLEVYILVQWLGWVNDNVTQVTTSYIVPIGMGLVTFACLYETLLSLDAIHHKNNILLAAICISNACIVVYSVLQYMRMRVTTHTLQYNQDSTGRPLADPTRDIWALMQPAELLIPIILGLTSLTIIPAAYRLHKDYAWEIYKCIHGSADLRLRYLAYEIYLVLVRFDFFFLVGFIIQYNLIDVHFDEPEYSLTMAIIPAALVIMVFGIYCVKSELRPGMIIVIVSLLGLMAYILSRIIVLCGNTRRAFTPGKEMMLLFAGVTLALIVPTLVCAVQCMRNFDSGLKSVTHQETQWPGSSYMFKRLSSRGNSPTNARYDTRYNPRLSLYYNIMK</sequence>
<dbReference type="PANTHER" id="PTHR34391:SF1">
    <property type="entry name" value="UPF0658 GOLGI APPARATUS MEMBRANE PROTEIN C1952.10C-RELATED"/>
    <property type="match status" value="1"/>
</dbReference>
<dbReference type="GO" id="GO:0005794">
    <property type="term" value="C:Golgi apparatus"/>
    <property type="evidence" value="ECO:0007669"/>
    <property type="project" value="TreeGrafter"/>
</dbReference>
<feature type="transmembrane region" description="Helical" evidence="1">
    <location>
        <begin position="56"/>
        <end position="74"/>
    </location>
</feature>
<gene>
    <name evidence="2" type="ORF">F9C07_2221172</name>
</gene>
<dbReference type="PANTHER" id="PTHR34391">
    <property type="entry name" value="UPF0658 GOLGI APPARATUS MEMBRANE PROTEIN C1952.10C-RELATED"/>
    <property type="match status" value="1"/>
</dbReference>
<dbReference type="InterPro" id="IPR040410">
    <property type="entry name" value="UPF0658_Golgi"/>
</dbReference>
<dbReference type="VEuPathDB" id="FungiDB:F9C07_2221172"/>
<evidence type="ECO:0000256" key="1">
    <source>
        <dbReference type="SAM" id="Phobius"/>
    </source>
</evidence>
<keyword evidence="1" id="KW-1133">Transmembrane helix</keyword>
<evidence type="ECO:0000313" key="2">
    <source>
        <dbReference type="EMBL" id="QRD86868.1"/>
    </source>
</evidence>
<organism evidence="2 3">
    <name type="scientific">Aspergillus flavus (strain ATCC 200026 / FGSC A1120 / IAM 13836 / NRRL 3357 / JCM 12722 / SRRC 167)</name>
    <dbReference type="NCBI Taxonomy" id="332952"/>
    <lineage>
        <taxon>Eukaryota</taxon>
        <taxon>Fungi</taxon>
        <taxon>Dikarya</taxon>
        <taxon>Ascomycota</taxon>
        <taxon>Pezizomycotina</taxon>
        <taxon>Eurotiomycetes</taxon>
        <taxon>Eurotiomycetidae</taxon>
        <taxon>Eurotiales</taxon>
        <taxon>Aspergillaceae</taxon>
        <taxon>Aspergillus</taxon>
        <taxon>Aspergillus subgen. Circumdati</taxon>
    </lineage>
</organism>
<keyword evidence="1" id="KW-0472">Membrane</keyword>
<feature type="transmembrane region" description="Helical" evidence="1">
    <location>
        <begin position="86"/>
        <end position="104"/>
    </location>
</feature>
<keyword evidence="3" id="KW-1185">Reference proteome</keyword>
<accession>A0A7U2MNB6</accession>
<reference evidence="3" key="1">
    <citation type="journal article" date="2021" name="G3 (Bethesda)">
        <title>Chromosome assembled and annotated genome sequence of Aspergillus flavus NRRL 3357.</title>
        <authorList>
            <person name="Skerker J.M."/>
            <person name="Pianalto K.M."/>
            <person name="Mondo S.J."/>
            <person name="Yang K."/>
            <person name="Arkin A.P."/>
            <person name="Keller N.P."/>
            <person name="Grigoriev I.V."/>
            <person name="Louise Glass N.L."/>
        </authorList>
    </citation>
    <scope>NUCLEOTIDE SEQUENCE [LARGE SCALE GENOMIC DNA]</scope>
    <source>
        <strain evidence="3">ATCC 200026 / FGSC A1120 / IAM 13836 / NRRL 3357 / JCM 12722 / SRRC 167</strain>
    </source>
</reference>
<protein>
    <submittedName>
        <fullName evidence="2">Uncharacterized protein</fullName>
    </submittedName>
</protein>
<feature type="transmembrane region" description="Helical" evidence="1">
    <location>
        <begin position="185"/>
        <end position="209"/>
    </location>
</feature>
<feature type="transmembrane region" description="Helical" evidence="1">
    <location>
        <begin position="21"/>
        <end position="44"/>
    </location>
</feature>
<keyword evidence="1" id="KW-0812">Transmembrane</keyword>
<dbReference type="VEuPathDB" id="FungiDB:AFLA_006203"/>
<feature type="transmembrane region" description="Helical" evidence="1">
    <location>
        <begin position="285"/>
        <end position="307"/>
    </location>
</feature>
<name>A0A7U2MNB6_ASPFN</name>
<proteinExistence type="predicted"/>
<feature type="transmembrane region" description="Helical" evidence="1">
    <location>
        <begin position="143"/>
        <end position="164"/>
    </location>
</feature>
<feature type="transmembrane region" description="Helical" evidence="1">
    <location>
        <begin position="249"/>
        <end position="270"/>
    </location>
</feature>
<dbReference type="AlphaFoldDB" id="A0A7U2MNB6"/>
<dbReference type="EMBL" id="CP044620">
    <property type="protein sequence ID" value="QRD86868.1"/>
    <property type="molecule type" value="Genomic_DNA"/>
</dbReference>
<dbReference type="Proteomes" id="UP000596276">
    <property type="component" value="Chromosome 3"/>
</dbReference>